<feature type="transmembrane region" description="Helical" evidence="1">
    <location>
        <begin position="179"/>
        <end position="205"/>
    </location>
</feature>
<feature type="transmembrane region" description="Helical" evidence="1">
    <location>
        <begin position="263"/>
        <end position="281"/>
    </location>
</feature>
<feature type="domain" description="DUF6534" evidence="2">
    <location>
        <begin position="229"/>
        <end position="314"/>
    </location>
</feature>
<dbReference type="PANTHER" id="PTHR40465">
    <property type="entry name" value="CHROMOSOME 1, WHOLE GENOME SHOTGUN SEQUENCE"/>
    <property type="match status" value="1"/>
</dbReference>
<gene>
    <name evidence="3" type="ORF">C8J55DRAFT_522904</name>
</gene>
<evidence type="ECO:0000313" key="3">
    <source>
        <dbReference type="EMBL" id="KAJ4469910.1"/>
    </source>
</evidence>
<evidence type="ECO:0000256" key="1">
    <source>
        <dbReference type="SAM" id="Phobius"/>
    </source>
</evidence>
<evidence type="ECO:0000313" key="4">
    <source>
        <dbReference type="Proteomes" id="UP001150238"/>
    </source>
</evidence>
<dbReference type="Proteomes" id="UP001150238">
    <property type="component" value="Unassembled WGS sequence"/>
</dbReference>
<feature type="transmembrane region" description="Helical" evidence="1">
    <location>
        <begin position="91"/>
        <end position="115"/>
    </location>
</feature>
<dbReference type="EMBL" id="JANVFS010000033">
    <property type="protein sequence ID" value="KAJ4469910.1"/>
    <property type="molecule type" value="Genomic_DNA"/>
</dbReference>
<proteinExistence type="predicted"/>
<dbReference type="InterPro" id="IPR045339">
    <property type="entry name" value="DUF6534"/>
</dbReference>
<keyword evidence="1" id="KW-0472">Membrane</keyword>
<reference evidence="3" key="1">
    <citation type="submission" date="2022-08" db="EMBL/GenBank/DDBJ databases">
        <authorList>
            <consortium name="DOE Joint Genome Institute"/>
            <person name="Min B."/>
            <person name="Riley R."/>
            <person name="Sierra-Patev S."/>
            <person name="Naranjo-Ortiz M."/>
            <person name="Looney B."/>
            <person name="Konkel Z."/>
            <person name="Slot J.C."/>
            <person name="Sakamoto Y."/>
            <person name="Steenwyk J.L."/>
            <person name="Rokas A."/>
            <person name="Carro J."/>
            <person name="Camarero S."/>
            <person name="Ferreira P."/>
            <person name="Molpeceres G."/>
            <person name="Ruiz-Duenas F.J."/>
            <person name="Serrano A."/>
            <person name="Henrissat B."/>
            <person name="Drula E."/>
            <person name="Hughes K.W."/>
            <person name="Mata J.L."/>
            <person name="Ishikawa N.K."/>
            <person name="Vargas-Isla R."/>
            <person name="Ushijima S."/>
            <person name="Smith C.A."/>
            <person name="Ahrendt S."/>
            <person name="Andreopoulos W."/>
            <person name="He G."/>
            <person name="Labutti K."/>
            <person name="Lipzen A."/>
            <person name="Ng V."/>
            <person name="Sandor L."/>
            <person name="Barry K."/>
            <person name="Martinez A.T."/>
            <person name="Xiao Y."/>
            <person name="Gibbons J.G."/>
            <person name="Terashima K."/>
            <person name="Hibbett D.S."/>
            <person name="Grigoriev I.V."/>
        </authorList>
    </citation>
    <scope>NUCLEOTIDE SEQUENCE</scope>
    <source>
        <strain evidence="3">Sp2 HRB7682 ss15</strain>
    </source>
</reference>
<name>A0A9W9DHS9_9AGAR</name>
<organism evidence="3 4">
    <name type="scientific">Lentinula lateritia</name>
    <dbReference type="NCBI Taxonomy" id="40482"/>
    <lineage>
        <taxon>Eukaryota</taxon>
        <taxon>Fungi</taxon>
        <taxon>Dikarya</taxon>
        <taxon>Basidiomycota</taxon>
        <taxon>Agaricomycotina</taxon>
        <taxon>Agaricomycetes</taxon>
        <taxon>Agaricomycetidae</taxon>
        <taxon>Agaricales</taxon>
        <taxon>Marasmiineae</taxon>
        <taxon>Omphalotaceae</taxon>
        <taxon>Lentinula</taxon>
    </lineage>
</organism>
<feature type="transmembrane region" description="Helical" evidence="1">
    <location>
        <begin position="58"/>
        <end position="79"/>
    </location>
</feature>
<evidence type="ECO:0000259" key="2">
    <source>
        <dbReference type="Pfam" id="PF20152"/>
    </source>
</evidence>
<keyword evidence="1" id="KW-1133">Transmembrane helix</keyword>
<keyword evidence="1" id="KW-0812">Transmembrane</keyword>
<dbReference type="AlphaFoldDB" id="A0A9W9DHS9"/>
<feature type="transmembrane region" description="Helical" evidence="1">
    <location>
        <begin position="127"/>
        <end position="149"/>
    </location>
</feature>
<accession>A0A9W9DHS9</accession>
<sequence>MPLLYTSVHIKPSHRMVEISRSSFRRYKANDTCFSWTMASSHISIADGSERRLLWGPFFGMLLSTILLGTVGAQMWFYLHQNQDGRLLRVTVAVLLVSVLASNCLDIATTFNYTVAHFGDTSAMDYLPGYFVAELVLSGVSVFVVDIFFASRIRRREHLFYCSHSLDLLSFSVNQRYRFISCIVVIMAIAALACGCVTTGFLFNAPTRLNLDSPWVKSPIFAQNILRACTALISSGAICWGYRSSQAMTRRTESVLQQILQFAVTRGVLLVAAQIVAAIMFEVEPETLRWMIFHMMLDKIYVITMMTMLNSRASFRETLALPVTDSDFLRRSSSNKRMRNVAMAPLQSPLDVIHHPNHAQAQPSTMESPELEINIDLDSLQSGKLSGILVSREMITAIDYGSPLPKSPTV</sequence>
<comment type="caution">
    <text evidence="3">The sequence shown here is derived from an EMBL/GenBank/DDBJ whole genome shotgun (WGS) entry which is preliminary data.</text>
</comment>
<reference evidence="3" key="2">
    <citation type="journal article" date="2023" name="Proc. Natl. Acad. Sci. U.S.A.">
        <title>A global phylogenomic analysis of the shiitake genus Lentinula.</title>
        <authorList>
            <person name="Sierra-Patev S."/>
            <person name="Min B."/>
            <person name="Naranjo-Ortiz M."/>
            <person name="Looney B."/>
            <person name="Konkel Z."/>
            <person name="Slot J.C."/>
            <person name="Sakamoto Y."/>
            <person name="Steenwyk J.L."/>
            <person name="Rokas A."/>
            <person name="Carro J."/>
            <person name="Camarero S."/>
            <person name="Ferreira P."/>
            <person name="Molpeceres G."/>
            <person name="Ruiz-Duenas F.J."/>
            <person name="Serrano A."/>
            <person name="Henrissat B."/>
            <person name="Drula E."/>
            <person name="Hughes K.W."/>
            <person name="Mata J.L."/>
            <person name="Ishikawa N.K."/>
            <person name="Vargas-Isla R."/>
            <person name="Ushijima S."/>
            <person name="Smith C.A."/>
            <person name="Donoghue J."/>
            <person name="Ahrendt S."/>
            <person name="Andreopoulos W."/>
            <person name="He G."/>
            <person name="LaButti K."/>
            <person name="Lipzen A."/>
            <person name="Ng V."/>
            <person name="Riley R."/>
            <person name="Sandor L."/>
            <person name="Barry K."/>
            <person name="Martinez A.T."/>
            <person name="Xiao Y."/>
            <person name="Gibbons J.G."/>
            <person name="Terashima K."/>
            <person name="Grigoriev I.V."/>
            <person name="Hibbett D."/>
        </authorList>
    </citation>
    <scope>NUCLEOTIDE SEQUENCE</scope>
    <source>
        <strain evidence="3">Sp2 HRB7682 ss15</strain>
    </source>
</reference>
<dbReference type="Pfam" id="PF20152">
    <property type="entry name" value="DUF6534"/>
    <property type="match status" value="1"/>
</dbReference>
<feature type="transmembrane region" description="Helical" evidence="1">
    <location>
        <begin position="225"/>
        <end position="242"/>
    </location>
</feature>
<protein>
    <recommendedName>
        <fullName evidence="2">DUF6534 domain-containing protein</fullName>
    </recommendedName>
</protein>
<dbReference type="PANTHER" id="PTHR40465:SF1">
    <property type="entry name" value="DUF6534 DOMAIN-CONTAINING PROTEIN"/>
    <property type="match status" value="1"/>
</dbReference>